<evidence type="ECO:0000256" key="6">
    <source>
        <dbReference type="ARBA" id="ARBA00023315"/>
    </source>
</evidence>
<comment type="subcellular location">
    <subcellularLocation>
        <location evidence="1">Cell inner membrane</location>
    </subcellularLocation>
</comment>
<evidence type="ECO:0000313" key="7">
    <source>
        <dbReference type="EMBL" id="ATX79596.1"/>
    </source>
</evidence>
<dbReference type="Proteomes" id="UP000231701">
    <property type="component" value="Chromosome"/>
</dbReference>
<dbReference type="GO" id="GO:0008913">
    <property type="term" value="F:Kdo2-lipid IVA acyltransferase activity"/>
    <property type="evidence" value="ECO:0007669"/>
    <property type="project" value="UniProtKB-EC"/>
</dbReference>
<dbReference type="GO" id="GO:0005886">
    <property type="term" value="C:plasma membrane"/>
    <property type="evidence" value="ECO:0007669"/>
    <property type="project" value="UniProtKB-SubCell"/>
</dbReference>
<dbReference type="EC" id="2.3.1.241" evidence="7"/>
<organism evidence="7 8">
    <name type="scientific">Mariprofundus aestuarium</name>
    <dbReference type="NCBI Taxonomy" id="1921086"/>
    <lineage>
        <taxon>Bacteria</taxon>
        <taxon>Pseudomonadati</taxon>
        <taxon>Pseudomonadota</taxon>
        <taxon>Candidatius Mariprofundia</taxon>
        <taxon>Mariprofundales</taxon>
        <taxon>Mariprofundaceae</taxon>
        <taxon>Mariprofundus</taxon>
    </lineage>
</organism>
<dbReference type="Pfam" id="PF03279">
    <property type="entry name" value="Lip_A_acyltrans"/>
    <property type="match status" value="1"/>
</dbReference>
<keyword evidence="4 7" id="KW-0808">Transferase</keyword>
<keyword evidence="3" id="KW-0997">Cell inner membrane</keyword>
<name>A0A2K8L5T6_MARES</name>
<protein>
    <submittedName>
        <fullName evidence="7">KDO2-lipid IV(A) lauroyltransferase</fullName>
        <ecNumber evidence="7">2.3.1.241</ecNumber>
    </submittedName>
</protein>
<reference evidence="7 8" key="1">
    <citation type="submission" date="2016-12" db="EMBL/GenBank/DDBJ databases">
        <title>Isolation and genomic insights into novel planktonic Zetaproteobacteria from stratified waters of the Chesapeake Bay.</title>
        <authorList>
            <person name="McAllister S.M."/>
            <person name="Kato S."/>
            <person name="Chan C.S."/>
            <person name="Chiu B.K."/>
            <person name="Field E.K."/>
        </authorList>
    </citation>
    <scope>NUCLEOTIDE SEQUENCE [LARGE SCALE GENOMIC DNA]</scope>
    <source>
        <strain evidence="7 8">CP-5</strain>
    </source>
</reference>
<dbReference type="EMBL" id="CP018799">
    <property type="protein sequence ID" value="ATX79596.1"/>
    <property type="molecule type" value="Genomic_DNA"/>
</dbReference>
<evidence type="ECO:0000256" key="2">
    <source>
        <dbReference type="ARBA" id="ARBA00022475"/>
    </source>
</evidence>
<keyword evidence="2" id="KW-1003">Cell membrane</keyword>
<evidence type="ECO:0000256" key="4">
    <source>
        <dbReference type="ARBA" id="ARBA00022679"/>
    </source>
</evidence>
<dbReference type="AlphaFoldDB" id="A0A2K8L5T6"/>
<accession>A0A2K8L5T6</accession>
<dbReference type="RefSeq" id="WP_100277471.1">
    <property type="nucleotide sequence ID" value="NZ_CP018799.1"/>
</dbReference>
<evidence type="ECO:0000256" key="1">
    <source>
        <dbReference type="ARBA" id="ARBA00004533"/>
    </source>
</evidence>
<dbReference type="KEGG" id="maes:Ga0123461_1177"/>
<evidence type="ECO:0000256" key="3">
    <source>
        <dbReference type="ARBA" id="ARBA00022519"/>
    </source>
</evidence>
<evidence type="ECO:0000313" key="8">
    <source>
        <dbReference type="Proteomes" id="UP000231701"/>
    </source>
</evidence>
<dbReference type="OrthoDB" id="5291349at2"/>
<dbReference type="PANTHER" id="PTHR30606:SF9">
    <property type="entry name" value="LIPID A BIOSYNTHESIS LAUROYLTRANSFERASE"/>
    <property type="match status" value="1"/>
</dbReference>
<keyword evidence="6 7" id="KW-0012">Acyltransferase</keyword>
<keyword evidence="8" id="KW-1185">Reference proteome</keyword>
<dbReference type="InterPro" id="IPR004960">
    <property type="entry name" value="LipA_acyltrans"/>
</dbReference>
<dbReference type="PANTHER" id="PTHR30606">
    <property type="entry name" value="LIPID A BIOSYNTHESIS LAUROYL ACYLTRANSFERASE"/>
    <property type="match status" value="1"/>
</dbReference>
<gene>
    <name evidence="7" type="ORF">Ga0123461_1177</name>
</gene>
<keyword evidence="5" id="KW-0472">Membrane</keyword>
<dbReference type="CDD" id="cd07984">
    <property type="entry name" value="LPLAT_LABLAT-like"/>
    <property type="match status" value="1"/>
</dbReference>
<evidence type="ECO:0000256" key="5">
    <source>
        <dbReference type="ARBA" id="ARBA00023136"/>
    </source>
</evidence>
<sequence>MVFLIKTLFFLVQLLPVRLLGAVGAGFGRLFYLIDSRHRHIALRNLNRIYPEKDDAWKIRMAHESFAELGRTMLEIPHVFIRSREFLLSRIEIEGEEEFRAAVEKGDGVILTAMHHSNWELGGLAISMLGYESDIIYRPLRQASADRFIQSARGRFGAHLQSRFEGLRWLPRALKNGHTIAVMIDQHLSNGTPVPFLGQMANTTTLPATFASKYNTPLFGVRLDRIGRSFRFKLRFWPIEPPAASDGEKRNEVATMQAICDSFTPTIHHRPELWLWIHRRWLYLDELEQNSEQAS</sequence>
<proteinExistence type="predicted"/>
<dbReference type="GO" id="GO:0009247">
    <property type="term" value="P:glycolipid biosynthetic process"/>
    <property type="evidence" value="ECO:0007669"/>
    <property type="project" value="UniProtKB-ARBA"/>
</dbReference>